<accession>A0A8S1F8L4</accession>
<keyword evidence="2 6" id="KW-0805">Transcription regulation</keyword>
<dbReference type="GO" id="GO:0005634">
    <property type="term" value="C:nucleus"/>
    <property type="evidence" value="ECO:0007669"/>
    <property type="project" value="UniProtKB-SubCell"/>
</dbReference>
<evidence type="ECO:0000256" key="7">
    <source>
        <dbReference type="SAM" id="MobiDB-lite"/>
    </source>
</evidence>
<dbReference type="Gene3D" id="6.10.250.2430">
    <property type="match status" value="1"/>
</dbReference>
<sequence>MHNLNNGVVPFSTVQPRPPPNLPPLQDHQGFIVPNFVRIRPRPSTQDATVATSSGNMRIVETDPSTLPEVSVPENCTLFTVVKEIEGIERTFLIPLTNDSSIQDLMQTLPEGFDEMAVNAIREAEAAAASSDEPTVANPIDTVSNDSELIEDGPADDSDVVYVNPRQYYRIVQRRRAKEKLIREGRLPPNRQKYLHESRHIHATNRNRGVNGRFHKKNKEKLLPGLLRPDPPGHES</sequence>
<protein>
    <recommendedName>
        <fullName evidence="6">Nuclear transcription factor Y subunit</fullName>
    </recommendedName>
</protein>
<reference evidence="8 9" key="1">
    <citation type="submission" date="2020-04" db="EMBL/GenBank/DDBJ databases">
        <authorList>
            <person name="Laetsch R D."/>
            <person name="Stevens L."/>
            <person name="Kumar S."/>
            <person name="Blaxter L. M."/>
        </authorList>
    </citation>
    <scope>NUCLEOTIDE SEQUENCE [LARGE SCALE GENOMIC DNA]</scope>
</reference>
<name>A0A8S1F8L4_9PELO</name>
<comment type="subcellular location">
    <subcellularLocation>
        <location evidence="1 6">Nucleus</location>
    </subcellularLocation>
</comment>
<evidence type="ECO:0000256" key="1">
    <source>
        <dbReference type="ARBA" id="ARBA00004123"/>
    </source>
</evidence>
<evidence type="ECO:0000256" key="2">
    <source>
        <dbReference type="ARBA" id="ARBA00023015"/>
    </source>
</evidence>
<evidence type="ECO:0000313" key="8">
    <source>
        <dbReference type="EMBL" id="CAB3408862.1"/>
    </source>
</evidence>
<comment type="similarity">
    <text evidence="6">Belongs to the NFYA/HAP2 subunit family.</text>
</comment>
<gene>
    <name evidence="8" type="ORF">CBOVIS_LOCUS10590</name>
</gene>
<dbReference type="PRINTS" id="PR00616">
    <property type="entry name" value="CCAATSUBUNTB"/>
</dbReference>
<dbReference type="AlphaFoldDB" id="A0A8S1F8L4"/>
<dbReference type="OrthoDB" id="1097733at2759"/>
<dbReference type="EMBL" id="CADEPM010000007">
    <property type="protein sequence ID" value="CAB3408862.1"/>
    <property type="molecule type" value="Genomic_DNA"/>
</dbReference>
<evidence type="ECO:0000256" key="5">
    <source>
        <dbReference type="ARBA" id="ARBA00023242"/>
    </source>
</evidence>
<evidence type="ECO:0000256" key="3">
    <source>
        <dbReference type="ARBA" id="ARBA00023125"/>
    </source>
</evidence>
<feature type="region of interest" description="Disordered" evidence="7">
    <location>
        <begin position="208"/>
        <end position="236"/>
    </location>
</feature>
<evidence type="ECO:0000313" key="9">
    <source>
        <dbReference type="Proteomes" id="UP000494206"/>
    </source>
</evidence>
<comment type="subunit">
    <text evidence="6">Heterotrimer.</text>
</comment>
<evidence type="ECO:0000256" key="4">
    <source>
        <dbReference type="ARBA" id="ARBA00023163"/>
    </source>
</evidence>
<dbReference type="GO" id="GO:0003700">
    <property type="term" value="F:DNA-binding transcription factor activity"/>
    <property type="evidence" value="ECO:0007669"/>
    <property type="project" value="UniProtKB-UniRule"/>
</dbReference>
<feature type="region of interest" description="Disordered" evidence="7">
    <location>
        <begin position="1"/>
        <end position="21"/>
    </location>
</feature>
<organism evidence="8 9">
    <name type="scientific">Caenorhabditis bovis</name>
    <dbReference type="NCBI Taxonomy" id="2654633"/>
    <lineage>
        <taxon>Eukaryota</taxon>
        <taxon>Metazoa</taxon>
        <taxon>Ecdysozoa</taxon>
        <taxon>Nematoda</taxon>
        <taxon>Chromadorea</taxon>
        <taxon>Rhabditida</taxon>
        <taxon>Rhabditina</taxon>
        <taxon>Rhabditomorpha</taxon>
        <taxon>Rhabditoidea</taxon>
        <taxon>Rhabditidae</taxon>
        <taxon>Peloderinae</taxon>
        <taxon>Caenorhabditis</taxon>
    </lineage>
</organism>
<keyword evidence="4 6" id="KW-0804">Transcription</keyword>
<dbReference type="PANTHER" id="PTHR12632">
    <property type="entry name" value="TRANSCRIPTION FACTOR NF-Y ALPHA-RELATED"/>
    <property type="match status" value="1"/>
</dbReference>
<comment type="function">
    <text evidence="6">Component of the sequence-specific heterotrimeric transcription factor (NF-Y) which specifically recognizes a 5'-CCAAT-3' box motif found in the promoters of its target genes.</text>
</comment>
<evidence type="ECO:0000256" key="6">
    <source>
        <dbReference type="RuleBase" id="RU367155"/>
    </source>
</evidence>
<keyword evidence="5 6" id="KW-0539">Nucleus</keyword>
<keyword evidence="3 6" id="KW-0238">DNA-binding</keyword>
<comment type="caution">
    <text evidence="8">The sequence shown here is derived from an EMBL/GenBank/DDBJ whole genome shotgun (WGS) entry which is preliminary data.</text>
</comment>
<dbReference type="InterPro" id="IPR001289">
    <property type="entry name" value="NFYA"/>
</dbReference>
<dbReference type="GO" id="GO:0003677">
    <property type="term" value="F:DNA binding"/>
    <property type="evidence" value="ECO:0007669"/>
    <property type="project" value="UniProtKB-KW"/>
</dbReference>
<dbReference type="SMART" id="SM00521">
    <property type="entry name" value="CBF"/>
    <property type="match status" value="1"/>
</dbReference>
<dbReference type="Proteomes" id="UP000494206">
    <property type="component" value="Unassembled WGS sequence"/>
</dbReference>
<dbReference type="PROSITE" id="PS51152">
    <property type="entry name" value="NFYA_HAP2_2"/>
    <property type="match status" value="1"/>
</dbReference>
<proteinExistence type="inferred from homology"/>
<keyword evidence="9" id="KW-1185">Reference proteome</keyword>
<dbReference type="Pfam" id="PF02045">
    <property type="entry name" value="CBFB_NFYA"/>
    <property type="match status" value="1"/>
</dbReference>